<dbReference type="SUPFAM" id="SSF57850">
    <property type="entry name" value="RING/U-box"/>
    <property type="match status" value="1"/>
</dbReference>
<feature type="domain" description="RING-type" evidence="10">
    <location>
        <begin position="167"/>
        <end position="213"/>
    </location>
</feature>
<evidence type="ECO:0000256" key="6">
    <source>
        <dbReference type="ARBA" id="ARBA00022806"/>
    </source>
</evidence>
<evidence type="ECO:0000256" key="5">
    <source>
        <dbReference type="ARBA" id="ARBA00022801"/>
    </source>
</evidence>
<evidence type="ECO:0000256" key="7">
    <source>
        <dbReference type="ARBA" id="ARBA00022833"/>
    </source>
</evidence>
<evidence type="ECO:0000313" key="11">
    <source>
        <dbReference type="EMBL" id="GAW25076.1"/>
    </source>
</evidence>
<accession>A0A1S8A4Q8</accession>
<keyword evidence="5" id="KW-0378">Hydrolase</keyword>
<comment type="similarity">
    <text evidence="1">Belongs to the SNF2/RAD54 helicase family.</text>
</comment>
<evidence type="ECO:0000259" key="10">
    <source>
        <dbReference type="PROSITE" id="PS50089"/>
    </source>
</evidence>
<keyword evidence="7" id="KW-0862">Zinc</keyword>
<dbReference type="GO" id="GO:0008094">
    <property type="term" value="F:ATP-dependent activity, acting on DNA"/>
    <property type="evidence" value="ECO:0007669"/>
    <property type="project" value="TreeGrafter"/>
</dbReference>
<dbReference type="InterPro" id="IPR001650">
    <property type="entry name" value="Helicase_C-like"/>
</dbReference>
<dbReference type="PROSITE" id="PS00518">
    <property type="entry name" value="ZF_RING_1"/>
    <property type="match status" value="1"/>
</dbReference>
<dbReference type="PANTHER" id="PTHR45626">
    <property type="entry name" value="TRANSCRIPTION TERMINATION FACTOR 2-RELATED"/>
    <property type="match status" value="1"/>
</dbReference>
<dbReference type="SMART" id="SM00184">
    <property type="entry name" value="RING"/>
    <property type="match status" value="1"/>
</dbReference>
<keyword evidence="3" id="KW-0547">Nucleotide-binding</keyword>
<keyword evidence="12" id="KW-1185">Reference proteome</keyword>
<dbReference type="Pfam" id="PF00271">
    <property type="entry name" value="Helicase_C"/>
    <property type="match status" value="1"/>
</dbReference>
<dbReference type="OrthoDB" id="448448at2759"/>
<dbReference type="Proteomes" id="UP000054516">
    <property type="component" value="Unassembled WGS sequence"/>
</dbReference>
<evidence type="ECO:0000313" key="12">
    <source>
        <dbReference type="Proteomes" id="UP000054516"/>
    </source>
</evidence>
<dbReference type="InterPro" id="IPR018957">
    <property type="entry name" value="Znf_C3HC4_RING-type"/>
</dbReference>
<gene>
    <name evidence="11" type="ORF">SAMD00023353_0103330</name>
</gene>
<evidence type="ECO:0000256" key="1">
    <source>
        <dbReference type="ARBA" id="ARBA00007025"/>
    </source>
</evidence>
<dbReference type="GO" id="GO:0008270">
    <property type="term" value="F:zinc ion binding"/>
    <property type="evidence" value="ECO:0007669"/>
    <property type="project" value="UniProtKB-KW"/>
</dbReference>
<dbReference type="GO" id="GO:0006281">
    <property type="term" value="P:DNA repair"/>
    <property type="evidence" value="ECO:0007669"/>
    <property type="project" value="TreeGrafter"/>
</dbReference>
<dbReference type="InterPro" id="IPR027417">
    <property type="entry name" value="P-loop_NTPase"/>
</dbReference>
<sequence length="362" mass="42098">MADTFMGRLLYDIPTCHISVRRVHLTQEERVIYNVVEIHFRQTIKNILKRKQIEPSRFPLKEIYLKLLLRLRQAVAHPFLLEHLFKKTLKREHLQKINKGLSEVRGQEPAFKRIGKWCARHGAVLNDDTARNHEIKQNAFGKSQFGYEFDMKEQMGIALASKSKKLCRLCYQKPPNPYVAKCKHIFCKGCLDNYLQAGLQDGRHMAPKCPDCDKRLRDCFDEHSDMKSFMRKTPLRSVTSKARIQGCDSLEQHPNLRKSQCKFLHKSDQDYPKPVVPSAKTVAVKEAIIEWQLEAPDDKIIVFTEFKMTGAILGRMLRAEGIQFLYFFGDMSQVAKQNTIQKFHDTKDIKVMACTMNMNHTK</sequence>
<dbReference type="InterPro" id="IPR013083">
    <property type="entry name" value="Znf_RING/FYVE/PHD"/>
</dbReference>
<dbReference type="InterPro" id="IPR001841">
    <property type="entry name" value="Znf_RING"/>
</dbReference>
<name>A0A1S8A4Q8_ROSNE</name>
<keyword evidence="2" id="KW-0479">Metal-binding</keyword>
<dbReference type="Gene3D" id="3.30.40.10">
    <property type="entry name" value="Zinc/RING finger domain, C3HC4 (zinc finger)"/>
    <property type="match status" value="1"/>
</dbReference>
<dbReference type="Pfam" id="PF00097">
    <property type="entry name" value="zf-C3HC4"/>
    <property type="match status" value="1"/>
</dbReference>
<keyword evidence="4 9" id="KW-0863">Zinc-finger</keyword>
<protein>
    <submittedName>
        <fullName evidence="11">Putative related to protein RIS1</fullName>
    </submittedName>
</protein>
<evidence type="ECO:0000256" key="9">
    <source>
        <dbReference type="PROSITE-ProRule" id="PRU00175"/>
    </source>
</evidence>
<evidence type="ECO:0000256" key="4">
    <source>
        <dbReference type="ARBA" id="ARBA00022771"/>
    </source>
</evidence>
<dbReference type="SUPFAM" id="SSF52540">
    <property type="entry name" value="P-loop containing nucleoside triphosphate hydrolases"/>
    <property type="match status" value="1"/>
</dbReference>
<dbReference type="AlphaFoldDB" id="A0A1S8A4Q8"/>
<dbReference type="GO" id="GO:0004386">
    <property type="term" value="F:helicase activity"/>
    <property type="evidence" value="ECO:0007669"/>
    <property type="project" value="UniProtKB-KW"/>
</dbReference>
<dbReference type="InterPro" id="IPR017907">
    <property type="entry name" value="Znf_RING_CS"/>
</dbReference>
<reference evidence="11" key="1">
    <citation type="submission" date="2016-03" db="EMBL/GenBank/DDBJ databases">
        <title>Draft genome sequence of Rosellinia necatrix.</title>
        <authorList>
            <person name="Kanematsu S."/>
        </authorList>
    </citation>
    <scope>NUCLEOTIDE SEQUENCE [LARGE SCALE GENOMIC DNA]</scope>
    <source>
        <strain evidence="11">W97</strain>
    </source>
</reference>
<dbReference type="STRING" id="77044.A0A1S8A4Q8"/>
<dbReference type="Gene3D" id="3.40.50.300">
    <property type="entry name" value="P-loop containing nucleotide triphosphate hydrolases"/>
    <property type="match status" value="1"/>
</dbReference>
<evidence type="ECO:0000256" key="8">
    <source>
        <dbReference type="ARBA" id="ARBA00022840"/>
    </source>
</evidence>
<organism evidence="11">
    <name type="scientific">Rosellinia necatrix</name>
    <name type="common">White root-rot fungus</name>
    <dbReference type="NCBI Taxonomy" id="77044"/>
    <lineage>
        <taxon>Eukaryota</taxon>
        <taxon>Fungi</taxon>
        <taxon>Dikarya</taxon>
        <taxon>Ascomycota</taxon>
        <taxon>Pezizomycotina</taxon>
        <taxon>Sordariomycetes</taxon>
        <taxon>Xylariomycetidae</taxon>
        <taxon>Xylariales</taxon>
        <taxon>Xylariaceae</taxon>
        <taxon>Rosellinia</taxon>
    </lineage>
</organism>
<evidence type="ECO:0000256" key="2">
    <source>
        <dbReference type="ARBA" id="ARBA00022723"/>
    </source>
</evidence>
<dbReference type="InterPro" id="IPR050628">
    <property type="entry name" value="SNF2_RAD54_helicase_TF"/>
</dbReference>
<proteinExistence type="inferred from homology"/>
<dbReference type="GO" id="GO:0016787">
    <property type="term" value="F:hydrolase activity"/>
    <property type="evidence" value="ECO:0007669"/>
    <property type="project" value="UniProtKB-KW"/>
</dbReference>
<evidence type="ECO:0000256" key="3">
    <source>
        <dbReference type="ARBA" id="ARBA00022741"/>
    </source>
</evidence>
<dbReference type="PROSITE" id="PS50089">
    <property type="entry name" value="ZF_RING_2"/>
    <property type="match status" value="1"/>
</dbReference>
<keyword evidence="6" id="KW-0347">Helicase</keyword>
<dbReference type="EMBL" id="DF977446">
    <property type="protein sequence ID" value="GAW25076.1"/>
    <property type="molecule type" value="Genomic_DNA"/>
</dbReference>
<dbReference type="GO" id="GO:0005524">
    <property type="term" value="F:ATP binding"/>
    <property type="evidence" value="ECO:0007669"/>
    <property type="project" value="UniProtKB-KW"/>
</dbReference>
<keyword evidence="8" id="KW-0067">ATP-binding</keyword>
<dbReference type="GO" id="GO:0005634">
    <property type="term" value="C:nucleus"/>
    <property type="evidence" value="ECO:0007669"/>
    <property type="project" value="TreeGrafter"/>
</dbReference>
<dbReference type="PANTHER" id="PTHR45626:SF17">
    <property type="entry name" value="HELICASE-LIKE TRANSCRIPTION FACTOR"/>
    <property type="match status" value="1"/>
</dbReference>